<dbReference type="InterPro" id="IPR050230">
    <property type="entry name" value="CALM/Myosin/TropC-like"/>
</dbReference>
<feature type="domain" description="EF-hand" evidence="6">
    <location>
        <begin position="86"/>
        <end position="121"/>
    </location>
</feature>
<feature type="domain" description="EF-hand" evidence="6">
    <location>
        <begin position="13"/>
        <end position="48"/>
    </location>
</feature>
<evidence type="ECO:0000313" key="8">
    <source>
        <dbReference type="EMBL" id="QDZ21035.1"/>
    </source>
</evidence>
<dbReference type="STRING" id="1764295.A0A5B8MN45"/>
<dbReference type="SMART" id="SM00054">
    <property type="entry name" value="EFh"/>
    <property type="match status" value="4"/>
</dbReference>
<dbReference type="InterPro" id="IPR018247">
    <property type="entry name" value="EF_Hand_1_Ca_BS"/>
</dbReference>
<dbReference type="InterPro" id="IPR002048">
    <property type="entry name" value="EF_hand_dom"/>
</dbReference>
<dbReference type="PROSITE" id="PS00018">
    <property type="entry name" value="EF_HAND_1"/>
    <property type="match status" value="4"/>
</dbReference>
<reference evidence="7" key="2">
    <citation type="submission" date="2021-01" db="EMBL/GenBank/DDBJ databases">
        <authorList>
            <person name="Corre E."/>
            <person name="Pelletier E."/>
            <person name="Niang G."/>
            <person name="Scheremetjew M."/>
            <person name="Finn R."/>
            <person name="Kale V."/>
            <person name="Holt S."/>
            <person name="Cochrane G."/>
            <person name="Meng A."/>
            <person name="Brown T."/>
            <person name="Cohen L."/>
        </authorList>
    </citation>
    <scope>NUCLEOTIDE SEQUENCE</scope>
    <source>
        <strain evidence="7">CCMP1205</strain>
    </source>
</reference>
<dbReference type="EMBL" id="CP031038">
    <property type="protein sequence ID" value="QDZ21035.1"/>
    <property type="molecule type" value="Genomic_DNA"/>
</dbReference>
<organism evidence="8 9">
    <name type="scientific">Chloropicon primus</name>
    <dbReference type="NCBI Taxonomy" id="1764295"/>
    <lineage>
        <taxon>Eukaryota</taxon>
        <taxon>Viridiplantae</taxon>
        <taxon>Chlorophyta</taxon>
        <taxon>Chloropicophyceae</taxon>
        <taxon>Chloropicales</taxon>
        <taxon>Chloropicaceae</taxon>
        <taxon>Chloropicon</taxon>
    </lineage>
</organism>
<dbReference type="Gene3D" id="1.10.238.10">
    <property type="entry name" value="EF-hand"/>
    <property type="match status" value="3"/>
</dbReference>
<dbReference type="EMBL" id="HBHL01007726">
    <property type="protein sequence ID" value="CAD9716186.1"/>
    <property type="molecule type" value="Transcribed_RNA"/>
</dbReference>
<dbReference type="GO" id="GO:0016460">
    <property type="term" value="C:myosin II complex"/>
    <property type="evidence" value="ECO:0007669"/>
    <property type="project" value="TreeGrafter"/>
</dbReference>
<dbReference type="CDD" id="cd00051">
    <property type="entry name" value="EFh"/>
    <property type="match status" value="1"/>
</dbReference>
<dbReference type="GO" id="GO:0005737">
    <property type="term" value="C:cytoplasm"/>
    <property type="evidence" value="ECO:0007669"/>
    <property type="project" value="UniProtKB-ARBA"/>
</dbReference>
<evidence type="ECO:0000256" key="2">
    <source>
        <dbReference type="ARBA" id="ARBA00020786"/>
    </source>
</evidence>
<dbReference type="Proteomes" id="UP000316726">
    <property type="component" value="Chromosome 5"/>
</dbReference>
<gene>
    <name evidence="8" type="ORF">A3770_05p35530</name>
    <name evidence="7" type="ORF">CPRI1469_LOCUS5042</name>
</gene>
<evidence type="ECO:0000256" key="1">
    <source>
        <dbReference type="ARBA" id="ARBA00009763"/>
    </source>
</evidence>
<dbReference type="OrthoDB" id="26525at2759"/>
<sequence length="154" mass="17186">MTESATATQLSDEQIAEFKEAFLLFDKDGDGTITTKELGTVMRSLGQTPTEAELHDMINEVDADGSGTIDFAEFLSLMSKKMKDADSEEELMEAFKVFDKDGNGFISAAELRHVMTNLGEKLTEEEVDEMIKEADFDGDGQVNYDEFVKMMIQK</sequence>
<keyword evidence="9" id="KW-1185">Reference proteome</keyword>
<dbReference type="FunFam" id="1.10.238.10:FF:000006">
    <property type="entry name" value="Calmodulin 1"/>
    <property type="match status" value="1"/>
</dbReference>
<dbReference type="PROSITE" id="PS50222">
    <property type="entry name" value="EF_HAND_2"/>
    <property type="match status" value="4"/>
</dbReference>
<evidence type="ECO:0000313" key="7">
    <source>
        <dbReference type="EMBL" id="CAD9716186.1"/>
    </source>
</evidence>
<name>A0A5B8MN45_9CHLO</name>
<dbReference type="GO" id="GO:0005509">
    <property type="term" value="F:calcium ion binding"/>
    <property type="evidence" value="ECO:0007669"/>
    <property type="project" value="InterPro"/>
</dbReference>
<keyword evidence="3" id="KW-0479">Metal-binding</keyword>
<evidence type="ECO:0000256" key="5">
    <source>
        <dbReference type="ARBA" id="ARBA00022837"/>
    </source>
</evidence>
<keyword evidence="4" id="KW-0677">Repeat</keyword>
<reference evidence="8 9" key="1">
    <citation type="submission" date="2018-07" db="EMBL/GenBank/DDBJ databases">
        <title>The complete nuclear genome of the prasinophyte Chloropicon primus (CCMP1205).</title>
        <authorList>
            <person name="Pombert J.-F."/>
            <person name="Otis C."/>
            <person name="Turmel M."/>
            <person name="Lemieux C."/>
        </authorList>
    </citation>
    <scope>NUCLEOTIDE SEQUENCE [LARGE SCALE GENOMIC DNA]</scope>
    <source>
        <strain evidence="8 9">CCMP1205</strain>
    </source>
</reference>
<evidence type="ECO:0000313" key="9">
    <source>
        <dbReference type="Proteomes" id="UP000316726"/>
    </source>
</evidence>
<feature type="domain" description="EF-hand" evidence="6">
    <location>
        <begin position="49"/>
        <end position="84"/>
    </location>
</feature>
<proteinExistence type="inferred from homology"/>
<comment type="similarity">
    <text evidence="1">Belongs to the calmodulin family.</text>
</comment>
<dbReference type="InterPro" id="IPR011992">
    <property type="entry name" value="EF-hand-dom_pair"/>
</dbReference>
<dbReference type="Pfam" id="PF13499">
    <property type="entry name" value="EF-hand_7"/>
    <property type="match status" value="2"/>
</dbReference>
<dbReference type="SUPFAM" id="SSF47473">
    <property type="entry name" value="EF-hand"/>
    <property type="match status" value="1"/>
</dbReference>
<protein>
    <recommendedName>
        <fullName evidence="2">Calmodulin</fullName>
    </recommendedName>
</protein>
<accession>A0A5B8MN45</accession>
<feature type="domain" description="EF-hand" evidence="6">
    <location>
        <begin position="122"/>
        <end position="154"/>
    </location>
</feature>
<evidence type="ECO:0000256" key="3">
    <source>
        <dbReference type="ARBA" id="ARBA00022723"/>
    </source>
</evidence>
<dbReference type="FunFam" id="1.10.238.10:FF:000034">
    <property type="entry name" value="Calmodulin"/>
    <property type="match status" value="1"/>
</dbReference>
<keyword evidence="5" id="KW-0106">Calcium</keyword>
<evidence type="ECO:0000256" key="4">
    <source>
        <dbReference type="ARBA" id="ARBA00022737"/>
    </source>
</evidence>
<dbReference type="PANTHER" id="PTHR23048">
    <property type="entry name" value="MYOSIN LIGHT CHAIN 1, 3"/>
    <property type="match status" value="1"/>
</dbReference>
<dbReference type="PANTHER" id="PTHR23048:SF0">
    <property type="entry name" value="CALMODULIN LIKE 3"/>
    <property type="match status" value="1"/>
</dbReference>
<evidence type="ECO:0000259" key="6">
    <source>
        <dbReference type="PROSITE" id="PS50222"/>
    </source>
</evidence>
<dbReference type="AlphaFoldDB" id="A0A5B8MN45"/>